<comment type="caution">
    <text evidence="1">The sequence shown here is derived from an EMBL/GenBank/DDBJ whole genome shotgun (WGS) entry which is preliminary data.</text>
</comment>
<gene>
    <name evidence="1" type="ORF">JF888_06180</name>
</gene>
<reference evidence="1 2" key="1">
    <citation type="submission" date="2020-10" db="EMBL/GenBank/DDBJ databases">
        <title>Ca. Dormibacterota MAGs.</title>
        <authorList>
            <person name="Montgomery K."/>
        </authorList>
    </citation>
    <scope>NUCLEOTIDE SEQUENCE [LARGE SCALE GENOMIC DNA]</scope>
    <source>
        <strain evidence="1">SC8811_S16_3</strain>
    </source>
</reference>
<sequence>MPTLFLICGLPGSGKTTLGKRLEQERDAVRLAPDEWMARIVGDGYDETRRAAVEAVQIELAQRLLRLGLDVILEFGFWTRRERQQLRSNAAALGADTKLLFLDVPRDELVERLRRRNEALPPDTFHVRAADLDRWMTEVEPPTLDELE</sequence>
<keyword evidence="1" id="KW-0067">ATP-binding</keyword>
<name>A0A934N6P6_9BACT</name>
<keyword evidence="1" id="KW-0547">Nucleotide-binding</keyword>
<dbReference type="SUPFAM" id="SSF52540">
    <property type="entry name" value="P-loop containing nucleoside triphosphate hydrolases"/>
    <property type="match status" value="1"/>
</dbReference>
<dbReference type="PANTHER" id="PTHR43883:SF1">
    <property type="entry name" value="GLUCONOKINASE"/>
    <property type="match status" value="1"/>
</dbReference>
<dbReference type="Proteomes" id="UP000620075">
    <property type="component" value="Unassembled WGS sequence"/>
</dbReference>
<dbReference type="PRINTS" id="PR01100">
    <property type="entry name" value="SHIKIMTKNASE"/>
</dbReference>
<evidence type="ECO:0000313" key="1">
    <source>
        <dbReference type="EMBL" id="MBJ7602765.1"/>
    </source>
</evidence>
<dbReference type="Pfam" id="PF13671">
    <property type="entry name" value="AAA_33"/>
    <property type="match status" value="1"/>
</dbReference>
<dbReference type="Gene3D" id="3.40.50.300">
    <property type="entry name" value="P-loop containing nucleotide triphosphate hydrolases"/>
    <property type="match status" value="1"/>
</dbReference>
<evidence type="ECO:0000313" key="2">
    <source>
        <dbReference type="Proteomes" id="UP000620075"/>
    </source>
</evidence>
<dbReference type="EMBL" id="JAEKNQ010000023">
    <property type="protein sequence ID" value="MBJ7602765.1"/>
    <property type="molecule type" value="Genomic_DNA"/>
</dbReference>
<dbReference type="InterPro" id="IPR027417">
    <property type="entry name" value="P-loop_NTPase"/>
</dbReference>
<proteinExistence type="predicted"/>
<dbReference type="GO" id="GO:0005524">
    <property type="term" value="F:ATP binding"/>
    <property type="evidence" value="ECO:0007669"/>
    <property type="project" value="UniProtKB-KW"/>
</dbReference>
<dbReference type="AlphaFoldDB" id="A0A934N6P6"/>
<protein>
    <submittedName>
        <fullName evidence="1">ATP-binding protein</fullName>
    </submittedName>
</protein>
<organism evidence="1 2">
    <name type="scientific">Candidatus Dormiibacter inghamiae</name>
    <dbReference type="NCBI Taxonomy" id="3127013"/>
    <lineage>
        <taxon>Bacteria</taxon>
        <taxon>Bacillati</taxon>
        <taxon>Candidatus Dormiibacterota</taxon>
        <taxon>Candidatus Dormibacteria</taxon>
        <taxon>Candidatus Dormibacterales</taxon>
        <taxon>Candidatus Dormibacteraceae</taxon>
        <taxon>Candidatus Dormiibacter</taxon>
    </lineage>
</organism>
<accession>A0A934N6P6</accession>
<dbReference type="PANTHER" id="PTHR43883">
    <property type="entry name" value="SLR0207 PROTEIN"/>
    <property type="match status" value="1"/>
</dbReference>
<dbReference type="InterPro" id="IPR052732">
    <property type="entry name" value="Cell-binding_unc_protein"/>
</dbReference>